<protein>
    <submittedName>
        <fullName evidence="2">Uncharacterized protein</fullName>
    </submittedName>
</protein>
<sequence length="131" mass="15405">MTISILITLMIFVLQFYFDPSQLTKFNLFEITITSLLIVGFALMHFYNMLTEQKEYYFVTIGIIIYMLGATVLFLIGNLSQNLSNEIKYLSWTLNAFLVVVYYLIILLEWKMSLKKKKIIKTQVNTFSELE</sequence>
<gene>
    <name evidence="2" type="ORF">AAEO57_19320</name>
</gene>
<evidence type="ECO:0000313" key="3">
    <source>
        <dbReference type="Proteomes" id="UP001485226"/>
    </source>
</evidence>
<feature type="transmembrane region" description="Helical" evidence="1">
    <location>
        <begin position="56"/>
        <end position="77"/>
    </location>
</feature>
<keyword evidence="1" id="KW-0812">Transmembrane</keyword>
<keyword evidence="1" id="KW-0472">Membrane</keyword>
<proteinExistence type="predicted"/>
<evidence type="ECO:0000313" key="2">
    <source>
        <dbReference type="EMBL" id="MEL1255952.1"/>
    </source>
</evidence>
<feature type="transmembrane region" description="Helical" evidence="1">
    <location>
        <begin position="89"/>
        <end position="108"/>
    </location>
</feature>
<dbReference type="EMBL" id="JBBYHS010000026">
    <property type="protein sequence ID" value="MEL1255952.1"/>
    <property type="molecule type" value="Genomic_DNA"/>
</dbReference>
<organism evidence="2 3">
    <name type="scientific">Flavobacterium calami</name>
    <dbReference type="NCBI Taxonomy" id="3139144"/>
    <lineage>
        <taxon>Bacteria</taxon>
        <taxon>Pseudomonadati</taxon>
        <taxon>Bacteroidota</taxon>
        <taxon>Flavobacteriia</taxon>
        <taxon>Flavobacteriales</taxon>
        <taxon>Flavobacteriaceae</taxon>
        <taxon>Flavobacterium</taxon>
    </lineage>
</organism>
<name>A0ABU9IWD6_9FLAO</name>
<dbReference type="Proteomes" id="UP001485226">
    <property type="component" value="Unassembled WGS sequence"/>
</dbReference>
<evidence type="ECO:0000256" key="1">
    <source>
        <dbReference type="SAM" id="Phobius"/>
    </source>
</evidence>
<reference evidence="2 3" key="1">
    <citation type="submission" date="2024-04" db="EMBL/GenBank/DDBJ databases">
        <title>Flavobacterium sp. DGU38 16S ribosomal RNA gene Genome sequencing and assembly.</title>
        <authorList>
            <person name="Park S."/>
        </authorList>
    </citation>
    <scope>NUCLEOTIDE SEQUENCE [LARGE SCALE GENOMIC DNA]</scope>
    <source>
        <strain evidence="2 3">DGU38</strain>
    </source>
</reference>
<feature type="transmembrane region" description="Helical" evidence="1">
    <location>
        <begin position="28"/>
        <end position="47"/>
    </location>
</feature>
<accession>A0ABU9IWD6</accession>
<comment type="caution">
    <text evidence="2">The sequence shown here is derived from an EMBL/GenBank/DDBJ whole genome shotgun (WGS) entry which is preliminary data.</text>
</comment>
<keyword evidence="3" id="KW-1185">Reference proteome</keyword>
<keyword evidence="1" id="KW-1133">Transmembrane helix</keyword>